<keyword evidence="4" id="KW-1185">Reference proteome</keyword>
<dbReference type="PROSITE" id="PS51725">
    <property type="entry name" value="ABM"/>
    <property type="match status" value="1"/>
</dbReference>
<evidence type="ECO:0000259" key="2">
    <source>
        <dbReference type="PROSITE" id="PS51725"/>
    </source>
</evidence>
<name>A0A1N7LN32_9PROT</name>
<organism evidence="3 4">
    <name type="scientific">Insolitispirillum peregrinum</name>
    <dbReference type="NCBI Taxonomy" id="80876"/>
    <lineage>
        <taxon>Bacteria</taxon>
        <taxon>Pseudomonadati</taxon>
        <taxon>Pseudomonadota</taxon>
        <taxon>Alphaproteobacteria</taxon>
        <taxon>Rhodospirillales</taxon>
        <taxon>Novispirillaceae</taxon>
        <taxon>Insolitispirillum</taxon>
    </lineage>
</organism>
<accession>A0A1N7LN32</accession>
<dbReference type="PANTHER" id="PTHR40057:SF1">
    <property type="entry name" value="SLR1162 PROTEIN"/>
    <property type="match status" value="1"/>
</dbReference>
<feature type="transmembrane region" description="Helical" evidence="1">
    <location>
        <begin position="140"/>
        <end position="162"/>
    </location>
</feature>
<dbReference type="RefSeq" id="WP_076400120.1">
    <property type="nucleotide sequence ID" value="NZ_FTOA01000003.1"/>
</dbReference>
<sequence length="180" mass="20401">MSEVSRIVHRHAKPGCAATYETLVRGMLEASSHFPGYLSAAIIPPHSEDQPFQIIQRFATQADLDRWRSSPESADWHQRLAPVVASEADYRTLSGLEVWFPAKITSTGPARWRLAVVTWMGIFPTVAFCLWYIAPLLAALPFLLKVAILTILVVLAMTYGIMPRLSRWMGWWLKPVRRKV</sequence>
<dbReference type="PANTHER" id="PTHR40057">
    <property type="entry name" value="SLR1162 PROTEIN"/>
    <property type="match status" value="1"/>
</dbReference>
<dbReference type="InterPro" id="IPR038762">
    <property type="entry name" value="ABM_predict"/>
</dbReference>
<evidence type="ECO:0000313" key="3">
    <source>
        <dbReference type="EMBL" id="SIS75248.1"/>
    </source>
</evidence>
<dbReference type="Pfam" id="PF03992">
    <property type="entry name" value="ABM"/>
    <property type="match status" value="1"/>
</dbReference>
<feature type="transmembrane region" description="Helical" evidence="1">
    <location>
        <begin position="112"/>
        <end position="134"/>
    </location>
</feature>
<dbReference type="Gene3D" id="3.30.70.100">
    <property type="match status" value="1"/>
</dbReference>
<dbReference type="AlphaFoldDB" id="A0A1N7LN32"/>
<dbReference type="EMBL" id="FTOA01000003">
    <property type="protein sequence ID" value="SIS75248.1"/>
    <property type="molecule type" value="Genomic_DNA"/>
</dbReference>
<gene>
    <name evidence="3" type="ORF">SAMN05421779_103438</name>
</gene>
<reference evidence="3 4" key="1">
    <citation type="submission" date="2017-01" db="EMBL/GenBank/DDBJ databases">
        <authorList>
            <person name="Mah S.A."/>
            <person name="Swanson W.J."/>
            <person name="Moy G.W."/>
            <person name="Vacquier V.D."/>
        </authorList>
    </citation>
    <scope>NUCLEOTIDE SEQUENCE [LARGE SCALE GENOMIC DNA]</scope>
    <source>
        <strain evidence="3 4">DSM 11589</strain>
    </source>
</reference>
<evidence type="ECO:0000256" key="1">
    <source>
        <dbReference type="SAM" id="Phobius"/>
    </source>
</evidence>
<dbReference type="InterPro" id="IPR011008">
    <property type="entry name" value="Dimeric_a/b-barrel"/>
</dbReference>
<keyword evidence="1" id="KW-0812">Transmembrane</keyword>
<proteinExistence type="predicted"/>
<dbReference type="STRING" id="80876.SAMN05421779_103438"/>
<keyword evidence="1" id="KW-1133">Transmembrane helix</keyword>
<dbReference type="InterPro" id="IPR007138">
    <property type="entry name" value="ABM_dom"/>
</dbReference>
<protein>
    <recommendedName>
        <fullName evidence="2">ABM domain-containing protein</fullName>
    </recommendedName>
</protein>
<feature type="domain" description="ABM" evidence="2">
    <location>
        <begin position="4"/>
        <end position="93"/>
    </location>
</feature>
<dbReference type="Proteomes" id="UP000185678">
    <property type="component" value="Unassembled WGS sequence"/>
</dbReference>
<keyword evidence="1" id="KW-0472">Membrane</keyword>
<evidence type="ECO:0000313" key="4">
    <source>
        <dbReference type="Proteomes" id="UP000185678"/>
    </source>
</evidence>
<dbReference type="OrthoDB" id="1494254at2"/>
<dbReference type="SUPFAM" id="SSF54909">
    <property type="entry name" value="Dimeric alpha+beta barrel"/>
    <property type="match status" value="1"/>
</dbReference>